<feature type="transmembrane region" description="Helical" evidence="8">
    <location>
        <begin position="33"/>
        <end position="54"/>
    </location>
</feature>
<dbReference type="Pfam" id="PF01594">
    <property type="entry name" value="AI-2E_transport"/>
    <property type="match status" value="1"/>
</dbReference>
<evidence type="ECO:0000256" key="5">
    <source>
        <dbReference type="ARBA" id="ARBA00022692"/>
    </source>
</evidence>
<evidence type="ECO:0000313" key="10">
    <source>
        <dbReference type="Proteomes" id="UP001596143"/>
    </source>
</evidence>
<feature type="transmembrane region" description="Helical" evidence="8">
    <location>
        <begin position="221"/>
        <end position="242"/>
    </location>
</feature>
<accession>A0ABW0U510</accession>
<keyword evidence="3" id="KW-0813">Transport</keyword>
<dbReference type="PANTHER" id="PTHR21716">
    <property type="entry name" value="TRANSMEMBRANE PROTEIN"/>
    <property type="match status" value="1"/>
</dbReference>
<keyword evidence="6 8" id="KW-1133">Transmembrane helix</keyword>
<keyword evidence="7 8" id="KW-0472">Membrane</keyword>
<dbReference type="EMBL" id="JBHSPF010000015">
    <property type="protein sequence ID" value="MFC5627839.1"/>
    <property type="molecule type" value="Genomic_DNA"/>
</dbReference>
<name>A0ABW0U510_9BACI</name>
<feature type="transmembrane region" description="Helical" evidence="8">
    <location>
        <begin position="6"/>
        <end position="26"/>
    </location>
</feature>
<feature type="transmembrane region" description="Helical" evidence="8">
    <location>
        <begin position="249"/>
        <end position="268"/>
    </location>
</feature>
<evidence type="ECO:0000256" key="4">
    <source>
        <dbReference type="ARBA" id="ARBA00022475"/>
    </source>
</evidence>
<keyword evidence="4" id="KW-1003">Cell membrane</keyword>
<dbReference type="InterPro" id="IPR002549">
    <property type="entry name" value="AI-2E-like"/>
</dbReference>
<protein>
    <submittedName>
        <fullName evidence="9">AI-2E family transporter</fullName>
    </submittedName>
</protein>
<evidence type="ECO:0000256" key="6">
    <source>
        <dbReference type="ARBA" id="ARBA00022989"/>
    </source>
</evidence>
<evidence type="ECO:0000256" key="1">
    <source>
        <dbReference type="ARBA" id="ARBA00004651"/>
    </source>
</evidence>
<organism evidence="9 10">
    <name type="scientific">Aliibacillus thermotolerans</name>
    <dbReference type="NCBI Taxonomy" id="1834418"/>
    <lineage>
        <taxon>Bacteria</taxon>
        <taxon>Bacillati</taxon>
        <taxon>Bacillota</taxon>
        <taxon>Bacilli</taxon>
        <taxon>Bacillales</taxon>
        <taxon>Bacillaceae</taxon>
        <taxon>Aliibacillus</taxon>
    </lineage>
</organism>
<feature type="transmembrane region" description="Helical" evidence="8">
    <location>
        <begin position="274"/>
        <end position="295"/>
    </location>
</feature>
<evidence type="ECO:0000256" key="2">
    <source>
        <dbReference type="ARBA" id="ARBA00009773"/>
    </source>
</evidence>
<keyword evidence="10" id="KW-1185">Reference proteome</keyword>
<proteinExistence type="inferred from homology"/>
<feature type="transmembrane region" description="Helical" evidence="8">
    <location>
        <begin position="74"/>
        <end position="92"/>
    </location>
</feature>
<comment type="caution">
    <text evidence="9">The sequence shown here is derived from an EMBL/GenBank/DDBJ whole genome shotgun (WGS) entry which is preliminary data.</text>
</comment>
<dbReference type="PANTHER" id="PTHR21716:SF53">
    <property type="entry name" value="PERMEASE PERM-RELATED"/>
    <property type="match status" value="1"/>
</dbReference>
<reference evidence="10" key="1">
    <citation type="journal article" date="2019" name="Int. J. Syst. Evol. Microbiol.">
        <title>The Global Catalogue of Microorganisms (GCM) 10K type strain sequencing project: providing services to taxonomists for standard genome sequencing and annotation.</title>
        <authorList>
            <consortium name="The Broad Institute Genomics Platform"/>
            <consortium name="The Broad Institute Genome Sequencing Center for Infectious Disease"/>
            <person name="Wu L."/>
            <person name="Ma J."/>
        </authorList>
    </citation>
    <scope>NUCLEOTIDE SEQUENCE [LARGE SCALE GENOMIC DNA]</scope>
    <source>
        <strain evidence="10">CGMCC 1.15790</strain>
    </source>
</reference>
<comment type="subcellular location">
    <subcellularLocation>
        <location evidence="1">Cell membrane</location>
        <topology evidence="1">Multi-pass membrane protein</topology>
    </subcellularLocation>
</comment>
<evidence type="ECO:0000256" key="8">
    <source>
        <dbReference type="SAM" id="Phobius"/>
    </source>
</evidence>
<comment type="similarity">
    <text evidence="2">Belongs to the autoinducer-2 exporter (AI-2E) (TC 2.A.86) family.</text>
</comment>
<dbReference type="RefSeq" id="WP_270896293.1">
    <property type="nucleotide sequence ID" value="NZ_JBHSPF010000015.1"/>
</dbReference>
<evidence type="ECO:0000313" key="9">
    <source>
        <dbReference type="EMBL" id="MFC5627839.1"/>
    </source>
</evidence>
<sequence length="365" mass="40778">MPQGKFFRICYGLILVLLIIYLGTLVDFIFAPIVVLVSSLFAPIVIAGVLFYLFNPVVKLMTKYLKLPRGLAILLLYLIAAGLFVLLMILIGPPLQRQFMSLVDSIPGIVNETRHLLTSLQNQEWFNRFIEEMEGLDWNEWTRNATQYLNEVLSGIGSNIANVVGMITNVFIIIIIIPFILFYMLKEGEKAPEFILRLLPAKQEKEGRKILADMNEALSSYIQGQLIVSFFVGVCVFIGYVIIDLDYPLLLAAIAMFTNVIPFVGPWIGTFPGVIVGLLDSPFMALLVVIVVVIVQQIESNFISPQVMGRKLDIHPLTIILLLVVAGRFAGLLGLLLAVPTYAVLKVVVSHSYRLLKLRNSPKEN</sequence>
<feature type="transmembrane region" description="Helical" evidence="8">
    <location>
        <begin position="316"/>
        <end position="345"/>
    </location>
</feature>
<gene>
    <name evidence="9" type="ORF">ACFPTR_02885</name>
</gene>
<evidence type="ECO:0000256" key="7">
    <source>
        <dbReference type="ARBA" id="ARBA00023136"/>
    </source>
</evidence>
<evidence type="ECO:0000256" key="3">
    <source>
        <dbReference type="ARBA" id="ARBA00022448"/>
    </source>
</evidence>
<keyword evidence="5 8" id="KW-0812">Transmembrane</keyword>
<feature type="transmembrane region" description="Helical" evidence="8">
    <location>
        <begin position="163"/>
        <end position="185"/>
    </location>
</feature>
<dbReference type="Proteomes" id="UP001596143">
    <property type="component" value="Unassembled WGS sequence"/>
</dbReference>